<dbReference type="AlphaFoldDB" id="A0A915HJ08"/>
<dbReference type="Proteomes" id="UP000887565">
    <property type="component" value="Unplaced"/>
</dbReference>
<organism evidence="1 2">
    <name type="scientific">Romanomermis culicivorax</name>
    <name type="common">Nematode worm</name>
    <dbReference type="NCBI Taxonomy" id="13658"/>
    <lineage>
        <taxon>Eukaryota</taxon>
        <taxon>Metazoa</taxon>
        <taxon>Ecdysozoa</taxon>
        <taxon>Nematoda</taxon>
        <taxon>Enoplea</taxon>
        <taxon>Dorylaimia</taxon>
        <taxon>Mermithida</taxon>
        <taxon>Mermithoidea</taxon>
        <taxon>Mermithidae</taxon>
        <taxon>Romanomermis</taxon>
    </lineage>
</organism>
<reference evidence="2" key="1">
    <citation type="submission" date="2022-11" db="UniProtKB">
        <authorList>
            <consortium name="WormBaseParasite"/>
        </authorList>
    </citation>
    <scope>IDENTIFICATION</scope>
</reference>
<proteinExistence type="predicted"/>
<evidence type="ECO:0000313" key="2">
    <source>
        <dbReference type="WBParaSite" id="nRc.2.0.1.t01633-RA"/>
    </source>
</evidence>
<accession>A0A915HJ08</accession>
<evidence type="ECO:0000313" key="1">
    <source>
        <dbReference type="Proteomes" id="UP000887565"/>
    </source>
</evidence>
<name>A0A915HJ08_ROMCU</name>
<sequence>MLLTAREYPIVIFFKRQILCQWSDKLTCTTKNTALLQQIPKLCYYSFIKFNDFRELFSPSVRCCDCRYVGTLFSNSKGTTTSVRPAATEIIFVKTEVKMKRKSHSGPFLGTLPLDAAEVQGATATCMVMGIG</sequence>
<dbReference type="WBParaSite" id="nRc.2.0.1.t01633-RA">
    <property type="protein sequence ID" value="nRc.2.0.1.t01633-RA"/>
    <property type="gene ID" value="nRc.2.0.1.g01633"/>
</dbReference>
<keyword evidence="1" id="KW-1185">Reference proteome</keyword>
<protein>
    <submittedName>
        <fullName evidence="2">Uncharacterized protein</fullName>
    </submittedName>
</protein>